<dbReference type="EMBL" id="JAGIYQ010000011">
    <property type="protein sequence ID" value="MBP0726433.1"/>
    <property type="molecule type" value="Genomic_DNA"/>
</dbReference>
<dbReference type="RefSeq" id="WP_209406777.1">
    <property type="nucleotide sequence ID" value="NZ_JAGIYQ010000011.1"/>
</dbReference>
<accession>A0A940NWV1</accession>
<evidence type="ECO:0000256" key="3">
    <source>
        <dbReference type="ARBA" id="ARBA00023015"/>
    </source>
</evidence>
<evidence type="ECO:0000259" key="7">
    <source>
        <dbReference type="PROSITE" id="PS50043"/>
    </source>
</evidence>
<dbReference type="Gene3D" id="3.40.50.2300">
    <property type="match status" value="1"/>
</dbReference>
<dbReference type="GO" id="GO:0000160">
    <property type="term" value="P:phosphorelay signal transduction system"/>
    <property type="evidence" value="ECO:0007669"/>
    <property type="project" value="InterPro"/>
</dbReference>
<dbReference type="SMART" id="SM00448">
    <property type="entry name" value="REC"/>
    <property type="match status" value="1"/>
</dbReference>
<reference evidence="9" key="1">
    <citation type="submission" date="2021-04" db="EMBL/GenBank/DDBJ databases">
        <title>Genome seq and assembly of Bacillus sp.</title>
        <authorList>
            <person name="Chhetri G."/>
        </authorList>
    </citation>
    <scope>NUCLEOTIDE SEQUENCE</scope>
    <source>
        <strain evidence="9">RG28</strain>
    </source>
</reference>
<dbReference type="InterPro" id="IPR000792">
    <property type="entry name" value="Tscrpt_reg_LuxR_C"/>
</dbReference>
<dbReference type="CDD" id="cd19930">
    <property type="entry name" value="REC_DesR-like"/>
    <property type="match status" value="1"/>
</dbReference>
<dbReference type="Proteomes" id="UP000682134">
    <property type="component" value="Unassembled WGS sequence"/>
</dbReference>
<dbReference type="GO" id="GO:0005737">
    <property type="term" value="C:cytoplasm"/>
    <property type="evidence" value="ECO:0007669"/>
    <property type="project" value="UniProtKB-SubCell"/>
</dbReference>
<dbReference type="InterPro" id="IPR016032">
    <property type="entry name" value="Sig_transdc_resp-reg_C-effctor"/>
</dbReference>
<keyword evidence="2 6" id="KW-0597">Phosphoprotein</keyword>
<evidence type="ECO:0000256" key="2">
    <source>
        <dbReference type="ARBA" id="ARBA00022553"/>
    </source>
</evidence>
<dbReference type="Pfam" id="PF00072">
    <property type="entry name" value="Response_reg"/>
    <property type="match status" value="1"/>
</dbReference>
<dbReference type="InterPro" id="IPR039420">
    <property type="entry name" value="WalR-like"/>
</dbReference>
<dbReference type="PRINTS" id="PR00038">
    <property type="entry name" value="HTHLUXR"/>
</dbReference>
<evidence type="ECO:0000256" key="5">
    <source>
        <dbReference type="ARBA" id="ARBA00023163"/>
    </source>
</evidence>
<keyword evidence="10" id="KW-1185">Reference proteome</keyword>
<evidence type="ECO:0000256" key="6">
    <source>
        <dbReference type="PROSITE-ProRule" id="PRU00169"/>
    </source>
</evidence>
<evidence type="ECO:0000256" key="4">
    <source>
        <dbReference type="ARBA" id="ARBA00023125"/>
    </source>
</evidence>
<dbReference type="Pfam" id="PF00196">
    <property type="entry name" value="GerE"/>
    <property type="match status" value="1"/>
</dbReference>
<dbReference type="SUPFAM" id="SSF46894">
    <property type="entry name" value="C-terminal effector domain of the bipartite response regulators"/>
    <property type="match status" value="1"/>
</dbReference>
<keyword evidence="5" id="KW-0804">Transcription</keyword>
<comment type="caution">
    <text evidence="9">The sequence shown here is derived from an EMBL/GenBank/DDBJ whole genome shotgun (WGS) entry which is preliminary data.</text>
</comment>
<gene>
    <name evidence="9" type="ORF">J5Y03_14830</name>
</gene>
<keyword evidence="3" id="KW-0805">Transcription regulation</keyword>
<dbReference type="PANTHER" id="PTHR43214">
    <property type="entry name" value="TWO-COMPONENT RESPONSE REGULATOR"/>
    <property type="match status" value="1"/>
</dbReference>
<evidence type="ECO:0000313" key="9">
    <source>
        <dbReference type="EMBL" id="MBP0726433.1"/>
    </source>
</evidence>
<dbReference type="AlphaFoldDB" id="A0A940NWV1"/>
<name>A0A940NWV1_9BACI</name>
<dbReference type="SUPFAM" id="SSF52172">
    <property type="entry name" value="CheY-like"/>
    <property type="match status" value="1"/>
</dbReference>
<dbReference type="PANTHER" id="PTHR43214:SF42">
    <property type="entry name" value="TRANSCRIPTIONAL REGULATORY PROTEIN DESR"/>
    <property type="match status" value="1"/>
</dbReference>
<feature type="domain" description="HTH luxR-type" evidence="7">
    <location>
        <begin position="132"/>
        <end position="197"/>
    </location>
</feature>
<feature type="domain" description="Response regulatory" evidence="8">
    <location>
        <begin position="2"/>
        <end position="118"/>
    </location>
</feature>
<dbReference type="InterPro" id="IPR001789">
    <property type="entry name" value="Sig_transdc_resp-reg_receiver"/>
</dbReference>
<dbReference type="CDD" id="cd06170">
    <property type="entry name" value="LuxR_C_like"/>
    <property type="match status" value="1"/>
</dbReference>
<keyword evidence="4" id="KW-0238">DNA-binding</keyword>
<comment type="subcellular location">
    <subcellularLocation>
        <location evidence="1">Cytoplasm</location>
    </subcellularLocation>
</comment>
<evidence type="ECO:0000256" key="1">
    <source>
        <dbReference type="ARBA" id="ARBA00004496"/>
    </source>
</evidence>
<dbReference type="GO" id="GO:0003677">
    <property type="term" value="F:DNA binding"/>
    <property type="evidence" value="ECO:0007669"/>
    <property type="project" value="UniProtKB-KW"/>
</dbReference>
<evidence type="ECO:0000259" key="8">
    <source>
        <dbReference type="PROSITE" id="PS50110"/>
    </source>
</evidence>
<organism evidence="9 10">
    <name type="scientific">Gottfriedia endophytica</name>
    <dbReference type="NCBI Taxonomy" id="2820819"/>
    <lineage>
        <taxon>Bacteria</taxon>
        <taxon>Bacillati</taxon>
        <taxon>Bacillota</taxon>
        <taxon>Bacilli</taxon>
        <taxon>Bacillales</taxon>
        <taxon>Bacillaceae</taxon>
        <taxon>Gottfriedia</taxon>
    </lineage>
</organism>
<evidence type="ECO:0000313" key="10">
    <source>
        <dbReference type="Proteomes" id="UP000682134"/>
    </source>
</evidence>
<sequence>MKIIIAEDQGMLRGAMATLLDMEDDIEVVALAENGEEALKLIDQHKPDICVTDIEMPVLTGLDLAEKLKSEKNPCKVVIVTTFERSGYFKRAMKAGVQGYFLKETPVSELANYLRKVNKGNRVISPELTYFAWEEENPLTEREKDVLKQLSDGLTVKDISTTLFLSQGTIRNYISEIMQKLEAKNRIDAVSIAKENGWI</sequence>
<protein>
    <submittedName>
        <fullName evidence="9">Response regulator transcription factor</fullName>
    </submittedName>
</protein>
<dbReference type="SMART" id="SM00421">
    <property type="entry name" value="HTH_LUXR"/>
    <property type="match status" value="1"/>
</dbReference>
<dbReference type="PROSITE" id="PS50110">
    <property type="entry name" value="RESPONSE_REGULATORY"/>
    <property type="match status" value="1"/>
</dbReference>
<dbReference type="GO" id="GO:0006355">
    <property type="term" value="P:regulation of DNA-templated transcription"/>
    <property type="evidence" value="ECO:0007669"/>
    <property type="project" value="InterPro"/>
</dbReference>
<proteinExistence type="predicted"/>
<dbReference type="InterPro" id="IPR011006">
    <property type="entry name" value="CheY-like_superfamily"/>
</dbReference>
<dbReference type="PROSITE" id="PS50043">
    <property type="entry name" value="HTH_LUXR_2"/>
    <property type="match status" value="1"/>
</dbReference>
<feature type="modified residue" description="4-aspartylphosphate" evidence="6">
    <location>
        <position position="53"/>
    </location>
</feature>